<sequence>MKDERIRTFKGEKVKRWKGGFWMKDEGIRRFKGEKVKRWKGEKMQPPQY</sequence>
<reference evidence="1 2" key="1">
    <citation type="submission" date="2012-05" db="EMBL/GenBank/DDBJ databases">
        <authorList>
            <person name="Weinstock G."/>
            <person name="Sodergren E."/>
            <person name="Lobos E.A."/>
            <person name="Fulton L."/>
            <person name="Fulton R."/>
            <person name="Courtney L."/>
            <person name="Fronick C."/>
            <person name="O'Laughlin M."/>
            <person name="Godfrey J."/>
            <person name="Wilson R.M."/>
            <person name="Miner T."/>
            <person name="Farmer C."/>
            <person name="Delehaunty K."/>
            <person name="Cordes M."/>
            <person name="Minx P."/>
            <person name="Tomlinson C."/>
            <person name="Chen J."/>
            <person name="Wollam A."/>
            <person name="Pepin K.H."/>
            <person name="Bhonagiri V."/>
            <person name="Zhang X."/>
            <person name="Suruliraj S."/>
            <person name="Warren W."/>
            <person name="Mitreva M."/>
            <person name="Mardis E.R."/>
            <person name="Wilson R.K."/>
        </authorList>
    </citation>
    <scope>NUCLEOTIDE SEQUENCE [LARGE SCALE GENOMIC DNA]</scope>
    <source>
        <strain evidence="1 2">F0055</strain>
    </source>
</reference>
<keyword evidence="2" id="KW-1185">Reference proteome</keyword>
<accession>L1NJQ6</accession>
<evidence type="ECO:0000313" key="1">
    <source>
        <dbReference type="EMBL" id="EKY03571.1"/>
    </source>
</evidence>
<proteinExistence type="predicted"/>
<dbReference type="HOGENOM" id="CLU_3139279_0_0_10"/>
<evidence type="ECO:0000313" key="2">
    <source>
        <dbReference type="Proteomes" id="UP000010433"/>
    </source>
</evidence>
<gene>
    <name evidence="1" type="ORF">HMPREF9151_00290</name>
</gene>
<dbReference type="PATRIC" id="fig|1127699.3.peg.260"/>
<comment type="caution">
    <text evidence="1">The sequence shown here is derived from an EMBL/GenBank/DDBJ whole genome shotgun (WGS) entry which is preliminary data.</text>
</comment>
<dbReference type="STRING" id="1127699.HMPREF9151_00290"/>
<organism evidence="1 2">
    <name type="scientific">Hoylesella saccharolytica F0055</name>
    <dbReference type="NCBI Taxonomy" id="1127699"/>
    <lineage>
        <taxon>Bacteria</taxon>
        <taxon>Pseudomonadati</taxon>
        <taxon>Bacteroidota</taxon>
        <taxon>Bacteroidia</taxon>
        <taxon>Bacteroidales</taxon>
        <taxon>Prevotellaceae</taxon>
        <taxon>Hoylesella</taxon>
    </lineage>
</organism>
<protein>
    <submittedName>
        <fullName evidence="1">Uncharacterized protein</fullName>
    </submittedName>
</protein>
<dbReference type="EMBL" id="AMEP01000030">
    <property type="protein sequence ID" value="EKY03571.1"/>
    <property type="molecule type" value="Genomic_DNA"/>
</dbReference>
<dbReference type="Proteomes" id="UP000010433">
    <property type="component" value="Unassembled WGS sequence"/>
</dbReference>
<dbReference type="AlphaFoldDB" id="L1NJQ6"/>
<name>L1NJQ6_9BACT</name>